<dbReference type="InterPro" id="IPR029056">
    <property type="entry name" value="Ribokinase-like"/>
</dbReference>
<dbReference type="GO" id="GO:0033786">
    <property type="term" value="F:heptose-1-phosphate adenylyltransferase activity"/>
    <property type="evidence" value="ECO:0007669"/>
    <property type="project" value="TreeGrafter"/>
</dbReference>
<dbReference type="GO" id="GO:0005829">
    <property type="term" value="C:cytosol"/>
    <property type="evidence" value="ECO:0007669"/>
    <property type="project" value="TreeGrafter"/>
</dbReference>
<accession>A0A382XRN3</accession>
<dbReference type="EMBL" id="UINC01169805">
    <property type="protein sequence ID" value="SVD73524.1"/>
    <property type="molecule type" value="Genomic_DNA"/>
</dbReference>
<sequence length="196" mass="21989">MEKHEEEEFYLKIDDIIDQYELVITIDYGHGLLTPKIINQIENKSKYLALNTQMNSFNIGHHTISKYSHVNYVCVHEGELRNDYRDHKNNIENLTKSLFKRINAEVIVITKGNEGSLVYDNNDFINCPAYAGKVVDRIGAGDTLLAITSLCFAVGMPKDLTLLIGNLAAAEMVATIGTGMKLSKINILKSIETLLK</sequence>
<reference evidence="2" key="1">
    <citation type="submission" date="2018-05" db="EMBL/GenBank/DDBJ databases">
        <authorList>
            <person name="Lanie J.A."/>
            <person name="Ng W.-L."/>
            <person name="Kazmierczak K.M."/>
            <person name="Andrzejewski T.M."/>
            <person name="Davidsen T.M."/>
            <person name="Wayne K.J."/>
            <person name="Tettelin H."/>
            <person name="Glass J.I."/>
            <person name="Rusch D."/>
            <person name="Podicherti R."/>
            <person name="Tsui H.-C.T."/>
            <person name="Winkler M.E."/>
        </authorList>
    </citation>
    <scope>NUCLEOTIDE SEQUENCE</scope>
</reference>
<dbReference type="PANTHER" id="PTHR46969:SF1">
    <property type="entry name" value="BIFUNCTIONAL PROTEIN HLDE"/>
    <property type="match status" value="1"/>
</dbReference>
<evidence type="ECO:0000313" key="2">
    <source>
        <dbReference type="EMBL" id="SVD73524.1"/>
    </source>
</evidence>
<organism evidence="2">
    <name type="scientific">marine metagenome</name>
    <dbReference type="NCBI Taxonomy" id="408172"/>
    <lineage>
        <taxon>unclassified sequences</taxon>
        <taxon>metagenomes</taxon>
        <taxon>ecological metagenomes</taxon>
    </lineage>
</organism>
<dbReference type="InterPro" id="IPR011611">
    <property type="entry name" value="PfkB_dom"/>
</dbReference>
<proteinExistence type="predicted"/>
<dbReference type="Pfam" id="PF00294">
    <property type="entry name" value="PfkB"/>
    <property type="match status" value="1"/>
</dbReference>
<gene>
    <name evidence="2" type="ORF">METZ01_LOCUS426378</name>
</gene>
<dbReference type="SUPFAM" id="SSF53613">
    <property type="entry name" value="Ribokinase-like"/>
    <property type="match status" value="1"/>
</dbReference>
<evidence type="ECO:0000259" key="1">
    <source>
        <dbReference type="Pfam" id="PF00294"/>
    </source>
</evidence>
<dbReference type="GO" id="GO:0033785">
    <property type="term" value="F:heptose 7-phosphate kinase activity"/>
    <property type="evidence" value="ECO:0007669"/>
    <property type="project" value="TreeGrafter"/>
</dbReference>
<dbReference type="Gene3D" id="3.40.1190.20">
    <property type="match status" value="1"/>
</dbReference>
<protein>
    <recommendedName>
        <fullName evidence="1">Carbohydrate kinase PfkB domain-containing protein</fullName>
    </recommendedName>
</protein>
<name>A0A382XRN3_9ZZZZ</name>
<dbReference type="AlphaFoldDB" id="A0A382XRN3"/>
<dbReference type="PANTHER" id="PTHR46969">
    <property type="entry name" value="BIFUNCTIONAL PROTEIN HLDE"/>
    <property type="match status" value="1"/>
</dbReference>
<feature type="domain" description="Carbohydrate kinase PfkB" evidence="1">
    <location>
        <begin position="61"/>
        <end position="180"/>
    </location>
</feature>